<evidence type="ECO:0000313" key="2">
    <source>
        <dbReference type="Proteomes" id="UP000784294"/>
    </source>
</evidence>
<dbReference type="EMBL" id="CAAALY010245176">
    <property type="protein sequence ID" value="VEL33102.1"/>
    <property type="molecule type" value="Genomic_DNA"/>
</dbReference>
<name>A0A448XBP8_9PLAT</name>
<dbReference type="AlphaFoldDB" id="A0A448XBP8"/>
<comment type="caution">
    <text evidence="1">The sequence shown here is derived from an EMBL/GenBank/DDBJ whole genome shotgun (WGS) entry which is preliminary data.</text>
</comment>
<sequence length="83" mass="9467">MYGLLGVGRYRRGCIEYDKLAVNRSKILLPAEQRVASDRDRVKFSPEIGYRVRPWLSVFIVWLLLSVGDPESSRIADAMDTHG</sequence>
<proteinExistence type="predicted"/>
<keyword evidence="2" id="KW-1185">Reference proteome</keyword>
<organism evidence="1 2">
    <name type="scientific">Protopolystoma xenopodis</name>
    <dbReference type="NCBI Taxonomy" id="117903"/>
    <lineage>
        <taxon>Eukaryota</taxon>
        <taxon>Metazoa</taxon>
        <taxon>Spiralia</taxon>
        <taxon>Lophotrochozoa</taxon>
        <taxon>Platyhelminthes</taxon>
        <taxon>Monogenea</taxon>
        <taxon>Polyopisthocotylea</taxon>
        <taxon>Polystomatidea</taxon>
        <taxon>Polystomatidae</taxon>
        <taxon>Protopolystoma</taxon>
    </lineage>
</organism>
<gene>
    <name evidence="1" type="ORF">PXEA_LOCUS26542</name>
</gene>
<evidence type="ECO:0000313" key="1">
    <source>
        <dbReference type="EMBL" id="VEL33102.1"/>
    </source>
</evidence>
<dbReference type="Proteomes" id="UP000784294">
    <property type="component" value="Unassembled WGS sequence"/>
</dbReference>
<accession>A0A448XBP8</accession>
<protein>
    <submittedName>
        <fullName evidence="1">Uncharacterized protein</fullName>
    </submittedName>
</protein>
<reference evidence="1" key="1">
    <citation type="submission" date="2018-11" db="EMBL/GenBank/DDBJ databases">
        <authorList>
            <consortium name="Pathogen Informatics"/>
        </authorList>
    </citation>
    <scope>NUCLEOTIDE SEQUENCE</scope>
</reference>